<dbReference type="Proteomes" id="UP001620295">
    <property type="component" value="Unassembled WGS sequence"/>
</dbReference>
<dbReference type="EMBL" id="JBJDQH010000002">
    <property type="protein sequence ID" value="MFK4264690.1"/>
    <property type="molecule type" value="Genomic_DNA"/>
</dbReference>
<protein>
    <recommendedName>
        <fullName evidence="3">LigA protein</fullName>
    </recommendedName>
</protein>
<reference evidence="1 2" key="1">
    <citation type="submission" date="2024-11" db="EMBL/GenBank/DDBJ databases">
        <title>The Natural Products Discovery Center: Release of the First 8490 Sequenced Strains for Exploring Actinobacteria Biosynthetic Diversity.</title>
        <authorList>
            <person name="Kalkreuter E."/>
            <person name="Kautsar S.A."/>
            <person name="Yang D."/>
            <person name="Bader C.D."/>
            <person name="Teijaro C.N."/>
            <person name="Fluegel L."/>
            <person name="Davis C.M."/>
            <person name="Simpson J.R."/>
            <person name="Lauterbach L."/>
            <person name="Steele A.D."/>
            <person name="Gui C."/>
            <person name="Meng S."/>
            <person name="Li G."/>
            <person name="Viehrig K."/>
            <person name="Ye F."/>
            <person name="Su P."/>
            <person name="Kiefer A.F."/>
            <person name="Nichols A."/>
            <person name="Cepeda A.J."/>
            <person name="Yan W."/>
            <person name="Fan B."/>
            <person name="Jiang Y."/>
            <person name="Adhikari A."/>
            <person name="Zheng C.-J."/>
            <person name="Schuster L."/>
            <person name="Cowan T.M."/>
            <person name="Smanski M.J."/>
            <person name="Chevrette M.G."/>
            <person name="De Carvalho L.P.S."/>
            <person name="Shen B."/>
        </authorList>
    </citation>
    <scope>NUCLEOTIDE SEQUENCE [LARGE SCALE GENOMIC DNA]</scope>
    <source>
        <strain evidence="1 2">NPDC020863</strain>
    </source>
</reference>
<evidence type="ECO:0000313" key="2">
    <source>
        <dbReference type="Proteomes" id="UP001620295"/>
    </source>
</evidence>
<keyword evidence="2" id="KW-1185">Reference proteome</keyword>
<proteinExistence type="predicted"/>
<gene>
    <name evidence="1" type="ORF">ACI2L5_07075</name>
</gene>
<comment type="caution">
    <text evidence="1">The sequence shown here is derived from an EMBL/GenBank/DDBJ whole genome shotgun (WGS) entry which is preliminary data.</text>
</comment>
<evidence type="ECO:0008006" key="3">
    <source>
        <dbReference type="Google" id="ProtNLM"/>
    </source>
</evidence>
<name>A0ABW8LI48_9ACTN</name>
<organism evidence="1 2">
    <name type="scientific">Streptomyces milbemycinicus</name>
    <dbReference type="NCBI Taxonomy" id="476552"/>
    <lineage>
        <taxon>Bacteria</taxon>
        <taxon>Bacillati</taxon>
        <taxon>Actinomycetota</taxon>
        <taxon>Actinomycetes</taxon>
        <taxon>Kitasatosporales</taxon>
        <taxon>Streptomycetaceae</taxon>
        <taxon>Streptomyces</taxon>
    </lineage>
</organism>
<evidence type="ECO:0000313" key="1">
    <source>
        <dbReference type="EMBL" id="MFK4264690.1"/>
    </source>
</evidence>
<sequence>MTFAGDQHEDAEDTASNQGLLVDRSSAGGDIVVAGRDVIIKKIVSGLAMLSPHPVDRGSILDEPIFVPPPMRPGGAVPDPFLLADPIESSVLALLGGKSSGRRTVALNLLDAALTDKDREIFELYPDWDKPDADRIPSEPDTGYLLNLAGLREPLDKDFHDRLAEYAMRARVTHTLLIVVATPHVWNSTVIDSRTSPVRIVEIGRPSSLKVARRRIEADSEHAGRAAWLMDDSTVFAGQLHGDEPPAEGVRLADVILGAEGPQDKEALDGFLGWKHKLTDWFGSTDAEAPERRALQIAAAFLDGAQARTVLDAADALLAEPEIHWPVRQGGPLGGAGGSQRCSDAELDYSPDGVVSITKHHPGIDRALLGHVWRERPQLVPVLTRWLSAISQPKGVADACLPKLARVLTTLAESEGADVVLDLTQDWLRSGNVRYTQLVVDVLDQLAVNPVLGPEVRKDLAQWADGHSMPERQLAVVKVCERRLAREYTSVALTRLKYVLESTWRKTVRTADDEKVREAALTVLKSLLGDTDLSARVLKTLVDWTMPENNASEKVELSRTAFLDVFALGDTEFSKTPVPLLLTTEAEHGEAVRELLRDGWQATWHRSELRERAAEVLGRWCDAAEAGELPGDAVEEIVAVIFSAQADVMGGELDRLIAGTAPFRARLRTRLFHVVRETAARRAASSAHRAA</sequence>
<dbReference type="RefSeq" id="WP_358639702.1">
    <property type="nucleotide sequence ID" value="NZ_JBFACG010000007.1"/>
</dbReference>
<accession>A0ABW8LI48</accession>